<evidence type="ECO:0000256" key="1">
    <source>
        <dbReference type="ARBA" id="ARBA00023015"/>
    </source>
</evidence>
<dbReference type="Proteomes" id="UP001596207">
    <property type="component" value="Unassembled WGS sequence"/>
</dbReference>
<name>A0ABW1HG31_9ACTN</name>
<proteinExistence type="predicted"/>
<dbReference type="Gene3D" id="1.10.10.10">
    <property type="entry name" value="Winged helix-like DNA-binding domain superfamily/Winged helix DNA-binding domain"/>
    <property type="match status" value="1"/>
</dbReference>
<dbReference type="EMBL" id="JBHSQQ010000007">
    <property type="protein sequence ID" value="MFC5940437.1"/>
    <property type="molecule type" value="Genomic_DNA"/>
</dbReference>
<dbReference type="SMART" id="SM00895">
    <property type="entry name" value="FCD"/>
    <property type="match status" value="1"/>
</dbReference>
<keyword evidence="2" id="KW-0238">DNA-binding</keyword>
<feature type="domain" description="HTH gntR-type" evidence="4">
    <location>
        <begin position="10"/>
        <end position="77"/>
    </location>
</feature>
<dbReference type="PANTHER" id="PTHR43537">
    <property type="entry name" value="TRANSCRIPTIONAL REGULATOR, GNTR FAMILY"/>
    <property type="match status" value="1"/>
</dbReference>
<evidence type="ECO:0000259" key="4">
    <source>
        <dbReference type="PROSITE" id="PS50949"/>
    </source>
</evidence>
<dbReference type="InterPro" id="IPR036388">
    <property type="entry name" value="WH-like_DNA-bd_sf"/>
</dbReference>
<accession>A0ABW1HG31</accession>
<gene>
    <name evidence="5" type="ORF">ACFPZ4_02960</name>
</gene>
<dbReference type="Pfam" id="PF07729">
    <property type="entry name" value="FCD"/>
    <property type="match status" value="1"/>
</dbReference>
<keyword evidence="3" id="KW-0804">Transcription</keyword>
<dbReference type="InterPro" id="IPR036390">
    <property type="entry name" value="WH_DNA-bd_sf"/>
</dbReference>
<dbReference type="PROSITE" id="PS50949">
    <property type="entry name" value="HTH_GNTR"/>
    <property type="match status" value="1"/>
</dbReference>
<evidence type="ECO:0000313" key="6">
    <source>
        <dbReference type="Proteomes" id="UP001596207"/>
    </source>
</evidence>
<dbReference type="Pfam" id="PF00392">
    <property type="entry name" value="GntR"/>
    <property type="match status" value="1"/>
</dbReference>
<organism evidence="5 6">
    <name type="scientific">Micromonospora harpali</name>
    <dbReference type="NCBI Taxonomy" id="1490225"/>
    <lineage>
        <taxon>Bacteria</taxon>
        <taxon>Bacillati</taxon>
        <taxon>Actinomycetota</taxon>
        <taxon>Actinomycetes</taxon>
        <taxon>Micromonosporales</taxon>
        <taxon>Micromonosporaceae</taxon>
        <taxon>Micromonospora</taxon>
    </lineage>
</organism>
<keyword evidence="6" id="KW-1185">Reference proteome</keyword>
<protein>
    <submittedName>
        <fullName evidence="5">GntR family transcriptional regulator</fullName>
    </submittedName>
</protein>
<dbReference type="PRINTS" id="PR00035">
    <property type="entry name" value="HTHGNTR"/>
</dbReference>
<reference evidence="6" key="1">
    <citation type="journal article" date="2019" name="Int. J. Syst. Evol. Microbiol.">
        <title>The Global Catalogue of Microorganisms (GCM) 10K type strain sequencing project: providing services to taxonomists for standard genome sequencing and annotation.</title>
        <authorList>
            <consortium name="The Broad Institute Genomics Platform"/>
            <consortium name="The Broad Institute Genome Sequencing Center for Infectious Disease"/>
            <person name="Wu L."/>
            <person name="Ma J."/>
        </authorList>
    </citation>
    <scope>NUCLEOTIDE SEQUENCE [LARGE SCALE GENOMIC DNA]</scope>
    <source>
        <strain evidence="6">CGMCC 4.7173</strain>
    </source>
</reference>
<dbReference type="InterPro" id="IPR011711">
    <property type="entry name" value="GntR_C"/>
</dbReference>
<dbReference type="SUPFAM" id="SSF46785">
    <property type="entry name" value="Winged helix' DNA-binding domain"/>
    <property type="match status" value="1"/>
</dbReference>
<dbReference type="RefSeq" id="WP_353900242.1">
    <property type="nucleotide sequence ID" value="NZ_CP158970.1"/>
</dbReference>
<evidence type="ECO:0000256" key="3">
    <source>
        <dbReference type="ARBA" id="ARBA00023163"/>
    </source>
</evidence>
<dbReference type="CDD" id="cd07377">
    <property type="entry name" value="WHTH_GntR"/>
    <property type="match status" value="1"/>
</dbReference>
<dbReference type="SUPFAM" id="SSF48008">
    <property type="entry name" value="GntR ligand-binding domain-like"/>
    <property type="match status" value="1"/>
</dbReference>
<evidence type="ECO:0000313" key="5">
    <source>
        <dbReference type="EMBL" id="MFC5940437.1"/>
    </source>
</evidence>
<dbReference type="InterPro" id="IPR008920">
    <property type="entry name" value="TF_FadR/GntR_C"/>
</dbReference>
<evidence type="ECO:0000256" key="2">
    <source>
        <dbReference type="ARBA" id="ARBA00023125"/>
    </source>
</evidence>
<dbReference type="PANTHER" id="PTHR43537:SF5">
    <property type="entry name" value="UXU OPERON TRANSCRIPTIONAL REGULATOR"/>
    <property type="match status" value="1"/>
</dbReference>
<sequence>MAEPIGTADRSLSAQIYEHLRTAIIEGEIAPGTKMREQWLADQLSVSRVPLREAIPLLEAEGLVYTAPRRGTFVTQLTLRDVDDLFDVRESLETLAARLAAQRSGQPEAKETVAALQDNLTRAKRAVQDGDDPAIAATSAEFHRLVVELSGNALLRTMMRPISGRVQWLFRLTAARDPRAACRAHEKLLRAILRGEVERAGELAFEHIASGRKPSLVLLADVLPLDGRATTSSRPSTSRARSSVAG</sequence>
<keyword evidence="1" id="KW-0805">Transcription regulation</keyword>
<comment type="caution">
    <text evidence="5">The sequence shown here is derived from an EMBL/GenBank/DDBJ whole genome shotgun (WGS) entry which is preliminary data.</text>
</comment>
<dbReference type="SMART" id="SM00345">
    <property type="entry name" value="HTH_GNTR"/>
    <property type="match status" value="1"/>
</dbReference>
<dbReference type="Gene3D" id="1.20.120.530">
    <property type="entry name" value="GntR ligand-binding domain-like"/>
    <property type="match status" value="1"/>
</dbReference>
<dbReference type="InterPro" id="IPR000524">
    <property type="entry name" value="Tscrpt_reg_HTH_GntR"/>
</dbReference>